<protein>
    <recommendedName>
        <fullName evidence="2">Phosphatidic acid phosphatase type 2/haloperoxidase domain-containing protein</fullName>
    </recommendedName>
</protein>
<proteinExistence type="predicted"/>
<dbReference type="InterPro" id="IPR036938">
    <property type="entry name" value="PAP2/HPO_sf"/>
</dbReference>
<feature type="domain" description="Phosphatidic acid phosphatase type 2/haloperoxidase" evidence="2">
    <location>
        <begin position="68"/>
        <end position="183"/>
    </location>
</feature>
<keyword evidence="1" id="KW-0472">Membrane</keyword>
<dbReference type="Gene3D" id="1.20.144.10">
    <property type="entry name" value="Phosphatidic acid phosphatase type 2/haloperoxidase"/>
    <property type="match status" value="1"/>
</dbReference>
<feature type="transmembrane region" description="Helical" evidence="1">
    <location>
        <begin position="168"/>
        <end position="186"/>
    </location>
</feature>
<feature type="transmembrane region" description="Helical" evidence="1">
    <location>
        <begin position="140"/>
        <end position="162"/>
    </location>
</feature>
<gene>
    <name evidence="3" type="ORF">S12H4_37524</name>
</gene>
<sequence length="201" mass="21666">AFFIVLFGVLCYFANRFDYFPGDLSISSWLQGIDFAGVKPIMRFAPYAVGLAVLVSLRLWLPSRRREVIFIALSALAAGAAGWLLKLMVGRPRPDAELVQLLVGTHGLSFPSGHVACATVIGGFIFYLAPKLVKTPAARWLLRALLVVIILAIGASRIYLGAHWFSDVVGGLFLGGLLLYPSIVLYNKCAAKRGTKNAGAA</sequence>
<accession>X1UJD4</accession>
<evidence type="ECO:0000256" key="1">
    <source>
        <dbReference type="SAM" id="Phobius"/>
    </source>
</evidence>
<keyword evidence="1" id="KW-1133">Transmembrane helix</keyword>
<comment type="caution">
    <text evidence="3">The sequence shown here is derived from an EMBL/GenBank/DDBJ whole genome shotgun (WGS) entry which is preliminary data.</text>
</comment>
<feature type="transmembrane region" description="Helical" evidence="1">
    <location>
        <begin position="40"/>
        <end position="61"/>
    </location>
</feature>
<feature type="non-terminal residue" evidence="3">
    <location>
        <position position="1"/>
    </location>
</feature>
<reference evidence="3" key="1">
    <citation type="journal article" date="2014" name="Front. Microbiol.">
        <title>High frequency of phylogenetically diverse reductive dehalogenase-homologous genes in deep subseafloor sedimentary metagenomes.</title>
        <authorList>
            <person name="Kawai M."/>
            <person name="Futagami T."/>
            <person name="Toyoda A."/>
            <person name="Takaki Y."/>
            <person name="Nishi S."/>
            <person name="Hori S."/>
            <person name="Arai W."/>
            <person name="Tsubouchi T."/>
            <person name="Morono Y."/>
            <person name="Uchiyama I."/>
            <person name="Ito T."/>
            <person name="Fujiyama A."/>
            <person name="Inagaki F."/>
            <person name="Takami H."/>
        </authorList>
    </citation>
    <scope>NUCLEOTIDE SEQUENCE</scope>
    <source>
        <strain evidence="3">Expedition CK06-06</strain>
    </source>
</reference>
<dbReference type="SUPFAM" id="SSF48317">
    <property type="entry name" value="Acid phosphatase/Vanadium-dependent haloperoxidase"/>
    <property type="match status" value="1"/>
</dbReference>
<dbReference type="PANTHER" id="PTHR14969:SF13">
    <property type="entry name" value="AT30094P"/>
    <property type="match status" value="1"/>
</dbReference>
<feature type="transmembrane region" description="Helical" evidence="1">
    <location>
        <begin position="68"/>
        <end position="88"/>
    </location>
</feature>
<keyword evidence="1" id="KW-0812">Transmembrane</keyword>
<organism evidence="3">
    <name type="scientific">marine sediment metagenome</name>
    <dbReference type="NCBI Taxonomy" id="412755"/>
    <lineage>
        <taxon>unclassified sequences</taxon>
        <taxon>metagenomes</taxon>
        <taxon>ecological metagenomes</taxon>
    </lineage>
</organism>
<dbReference type="InterPro" id="IPR000326">
    <property type="entry name" value="PAP2/HPO"/>
</dbReference>
<dbReference type="CDD" id="cd03392">
    <property type="entry name" value="PAP2_like_2"/>
    <property type="match status" value="1"/>
</dbReference>
<dbReference type="PANTHER" id="PTHR14969">
    <property type="entry name" value="SPHINGOSINE-1-PHOSPHATE PHOSPHOHYDROLASE"/>
    <property type="match status" value="1"/>
</dbReference>
<dbReference type="EMBL" id="BARW01022493">
    <property type="protein sequence ID" value="GAI99995.1"/>
    <property type="molecule type" value="Genomic_DNA"/>
</dbReference>
<dbReference type="Pfam" id="PF01569">
    <property type="entry name" value="PAP2"/>
    <property type="match status" value="1"/>
</dbReference>
<evidence type="ECO:0000313" key="3">
    <source>
        <dbReference type="EMBL" id="GAI99995.1"/>
    </source>
</evidence>
<evidence type="ECO:0000259" key="2">
    <source>
        <dbReference type="SMART" id="SM00014"/>
    </source>
</evidence>
<dbReference type="SMART" id="SM00014">
    <property type="entry name" value="acidPPc"/>
    <property type="match status" value="1"/>
</dbReference>
<name>X1UJD4_9ZZZZ</name>
<feature type="transmembrane region" description="Helical" evidence="1">
    <location>
        <begin position="108"/>
        <end position="128"/>
    </location>
</feature>
<dbReference type="AlphaFoldDB" id="X1UJD4"/>